<dbReference type="Pfam" id="PF10932">
    <property type="entry name" value="DUF2783"/>
    <property type="match status" value="1"/>
</dbReference>
<evidence type="ECO:0008006" key="3">
    <source>
        <dbReference type="Google" id="ProtNLM"/>
    </source>
</evidence>
<organism evidence="1 2">
    <name type="scientific">Ottowia thiooxydans</name>
    <dbReference type="NCBI Taxonomy" id="219182"/>
    <lineage>
        <taxon>Bacteria</taxon>
        <taxon>Pseudomonadati</taxon>
        <taxon>Pseudomonadota</taxon>
        <taxon>Betaproteobacteria</taxon>
        <taxon>Burkholderiales</taxon>
        <taxon>Comamonadaceae</taxon>
        <taxon>Ottowia</taxon>
    </lineage>
</organism>
<reference evidence="1 2" key="1">
    <citation type="submission" date="2024-06" db="EMBL/GenBank/DDBJ databases">
        <title>Sorghum-associated microbial communities from plants grown in Nebraska, USA.</title>
        <authorList>
            <person name="Schachtman D."/>
        </authorList>
    </citation>
    <scope>NUCLEOTIDE SEQUENCE [LARGE SCALE GENOMIC DNA]</scope>
    <source>
        <strain evidence="1 2">2709</strain>
    </source>
</reference>
<accession>A0ABV2QAR0</accession>
<dbReference type="EMBL" id="JBEPSH010000005">
    <property type="protein sequence ID" value="MET4577710.1"/>
    <property type="molecule type" value="Genomic_DNA"/>
</dbReference>
<gene>
    <name evidence="1" type="ORF">ABIE13_002821</name>
</gene>
<protein>
    <recommendedName>
        <fullName evidence="3">DUF2783 domain-containing protein</fullName>
    </recommendedName>
</protein>
<name>A0ABV2QAR0_9BURK</name>
<keyword evidence="2" id="KW-1185">Reference proteome</keyword>
<comment type="caution">
    <text evidence="1">The sequence shown here is derived from an EMBL/GenBank/DDBJ whole genome shotgun (WGS) entry which is preliminary data.</text>
</comment>
<sequence length="57" mass="6343">MNEEDLDALYTKLCEKLGPLDPSQVQMVLARLTLLLMKRVGTRQAVDEAIAIALQTD</sequence>
<dbReference type="InterPro" id="IPR021233">
    <property type="entry name" value="DUF2783"/>
</dbReference>
<proteinExistence type="predicted"/>
<evidence type="ECO:0000313" key="2">
    <source>
        <dbReference type="Proteomes" id="UP001549320"/>
    </source>
</evidence>
<dbReference type="Proteomes" id="UP001549320">
    <property type="component" value="Unassembled WGS sequence"/>
</dbReference>
<dbReference type="RefSeq" id="WP_354444317.1">
    <property type="nucleotide sequence ID" value="NZ_JBEPSH010000005.1"/>
</dbReference>
<evidence type="ECO:0000313" key="1">
    <source>
        <dbReference type="EMBL" id="MET4577710.1"/>
    </source>
</evidence>